<sequence length="475" mass="52293">MAALETDYLVIGTGGSAMAFVDTLLTEDPGAQVVMVDRHHRPGGQWNDAYSFVRLHQPAAWYGVASYELSDWHRETTGFNAGMWSLASGPEVLAHFEHVMKHRFLSSGRVRWLPKCEWLGAEDGAHRVRSLMAGESHTVKVRRKLVNATHARIEVPSTHAPKYALTPGVTCIPLNGLPGVTRAWANYTVVGAGKTGMDACIWLVENGVPHERIRWIVPRDPWMMDRANLQPGPDGWRNNFAFSMAQFDALCEATDLPDLFRRLEDSGALMRIDPAVAPTTYRCAVVSRGELGQLRRIAEVGGIVRLGRVRSISPSRMVLERGELASDADTLYIDCSASAIQPLPDVPIFAPDAINLLMVRFCQPLMSASVIAWIEAHIDDTAEQRALCKAVRGPERPADFVLMWVETLANAARWRQHPELMAWLSKCRLNAQAVILRGVEFTPEVKDKLAAIAARAAQATARAPELLAMAAKGAG</sequence>
<evidence type="ECO:0000313" key="2">
    <source>
        <dbReference type="Proteomes" id="UP001365846"/>
    </source>
</evidence>
<comment type="caution">
    <text evidence="1">The sequence shown here is derived from an EMBL/GenBank/DDBJ whole genome shotgun (WGS) entry which is preliminary data.</text>
</comment>
<keyword evidence="2" id="KW-1185">Reference proteome</keyword>
<proteinExistence type="predicted"/>
<dbReference type="Proteomes" id="UP001365846">
    <property type="component" value="Unassembled WGS sequence"/>
</dbReference>
<accession>A0ABU8VDP1</accession>
<name>A0ABU8VDP1_9BURK</name>
<reference evidence="1 2" key="1">
    <citation type="submission" date="2024-03" db="EMBL/GenBank/DDBJ databases">
        <title>Novel species of the genus Variovorax.</title>
        <authorList>
            <person name="Liu Q."/>
            <person name="Xin Y.-H."/>
        </authorList>
    </citation>
    <scope>NUCLEOTIDE SEQUENCE [LARGE SCALE GENOMIC DNA]</scope>
    <source>
        <strain evidence="1 2">KACC 18899</strain>
    </source>
</reference>
<dbReference type="RefSeq" id="WP_340356952.1">
    <property type="nucleotide sequence ID" value="NZ_JBBKZU010000004.1"/>
</dbReference>
<protein>
    <recommendedName>
        <fullName evidence="3">NAD(P)/FAD-dependent oxidoreductase</fullName>
    </recommendedName>
</protein>
<dbReference type="Gene3D" id="3.50.50.60">
    <property type="entry name" value="FAD/NAD(P)-binding domain"/>
    <property type="match status" value="1"/>
</dbReference>
<evidence type="ECO:0000313" key="1">
    <source>
        <dbReference type="EMBL" id="MEJ8811678.1"/>
    </source>
</evidence>
<dbReference type="SUPFAM" id="SSF51905">
    <property type="entry name" value="FAD/NAD(P)-binding domain"/>
    <property type="match status" value="1"/>
</dbReference>
<evidence type="ECO:0008006" key="3">
    <source>
        <dbReference type="Google" id="ProtNLM"/>
    </source>
</evidence>
<dbReference type="EMBL" id="JBBKZU010000004">
    <property type="protein sequence ID" value="MEJ8811678.1"/>
    <property type="molecule type" value="Genomic_DNA"/>
</dbReference>
<gene>
    <name evidence="1" type="ORF">WKW77_11425</name>
</gene>
<dbReference type="InterPro" id="IPR036188">
    <property type="entry name" value="FAD/NAD-bd_sf"/>
</dbReference>
<organism evidence="1 2">
    <name type="scientific">Variovorax ureilyticus</name>
    <dbReference type="NCBI Taxonomy" id="1836198"/>
    <lineage>
        <taxon>Bacteria</taxon>
        <taxon>Pseudomonadati</taxon>
        <taxon>Pseudomonadota</taxon>
        <taxon>Betaproteobacteria</taxon>
        <taxon>Burkholderiales</taxon>
        <taxon>Comamonadaceae</taxon>
        <taxon>Variovorax</taxon>
    </lineage>
</organism>